<dbReference type="Proteomes" id="UP001147700">
    <property type="component" value="Unassembled WGS sequence"/>
</dbReference>
<name>A0ABT4RRP7_9ACTN</name>
<organism evidence="2 3">
    <name type="scientific">Solirubrobacter deserti</name>
    <dbReference type="NCBI Taxonomy" id="2282478"/>
    <lineage>
        <taxon>Bacteria</taxon>
        <taxon>Bacillati</taxon>
        <taxon>Actinomycetota</taxon>
        <taxon>Thermoleophilia</taxon>
        <taxon>Solirubrobacterales</taxon>
        <taxon>Solirubrobacteraceae</taxon>
        <taxon>Solirubrobacter</taxon>
    </lineage>
</organism>
<dbReference type="RefSeq" id="WP_202955147.1">
    <property type="nucleotide sequence ID" value="NZ_JAPCID010000053.1"/>
</dbReference>
<accession>A0ABT4RRP7</accession>
<dbReference type="EMBL" id="JAPCID010000053">
    <property type="protein sequence ID" value="MDA0141258.1"/>
    <property type="molecule type" value="Genomic_DNA"/>
</dbReference>
<dbReference type="Pfam" id="PF11361">
    <property type="entry name" value="DUF3159"/>
    <property type="match status" value="1"/>
</dbReference>
<evidence type="ECO:0000313" key="3">
    <source>
        <dbReference type="Proteomes" id="UP001147700"/>
    </source>
</evidence>
<gene>
    <name evidence="2" type="ORF">OJ962_27420</name>
</gene>
<feature type="transmembrane region" description="Helical" evidence="1">
    <location>
        <begin position="147"/>
        <end position="165"/>
    </location>
</feature>
<feature type="transmembrane region" description="Helical" evidence="1">
    <location>
        <begin position="100"/>
        <end position="126"/>
    </location>
</feature>
<reference evidence="2" key="1">
    <citation type="submission" date="2022-10" db="EMBL/GenBank/DDBJ databases">
        <title>The WGS of Solirubrobacter sp. CPCC 204708.</title>
        <authorList>
            <person name="Jiang Z."/>
        </authorList>
    </citation>
    <scope>NUCLEOTIDE SEQUENCE</scope>
    <source>
        <strain evidence="2">CPCC 204708</strain>
    </source>
</reference>
<keyword evidence="1" id="KW-0812">Transmembrane</keyword>
<comment type="caution">
    <text evidence="2">The sequence shown here is derived from an EMBL/GenBank/DDBJ whole genome shotgun (WGS) entry which is preliminary data.</text>
</comment>
<protein>
    <submittedName>
        <fullName evidence="2">DUF3159 domain-containing protein</fullName>
    </submittedName>
</protein>
<proteinExistence type="predicted"/>
<evidence type="ECO:0000313" key="2">
    <source>
        <dbReference type="EMBL" id="MDA0141258.1"/>
    </source>
</evidence>
<dbReference type="InterPro" id="IPR016566">
    <property type="entry name" value="UCP010219"/>
</dbReference>
<feature type="transmembrane region" description="Helical" evidence="1">
    <location>
        <begin position="68"/>
        <end position="88"/>
    </location>
</feature>
<evidence type="ECO:0000256" key="1">
    <source>
        <dbReference type="SAM" id="Phobius"/>
    </source>
</evidence>
<keyword evidence="1" id="KW-1133">Transmembrane helix</keyword>
<keyword evidence="1" id="KW-0472">Membrane</keyword>
<sequence>MTPPDQHPPGPFDMLRDRRALADTALAPLAFVIVYTITKEVNLAAAVAVGIGIALFVERLVRRKSVMNAVGGLLGTGLAAFIAVRSGQAEGYFVPKMLQQLGLCVIFAGSALIRRPLAGFIVATLYRAEPGWPQQPAVRRVMTEYTLAWAALFGLRAAIYAYLIYIGNVEALGVASIAMGLPAFGLLLFIGYRYVPKRLEQLGAPDPRHPKPEPAP</sequence>
<keyword evidence="3" id="KW-1185">Reference proteome</keyword>
<feature type="transmembrane region" description="Helical" evidence="1">
    <location>
        <begin position="171"/>
        <end position="192"/>
    </location>
</feature>